<dbReference type="EMBL" id="GBXM01095552">
    <property type="protein sequence ID" value="JAH13025.1"/>
    <property type="molecule type" value="Transcribed_RNA"/>
</dbReference>
<organism evidence="1">
    <name type="scientific">Anguilla anguilla</name>
    <name type="common">European freshwater eel</name>
    <name type="synonym">Muraena anguilla</name>
    <dbReference type="NCBI Taxonomy" id="7936"/>
    <lineage>
        <taxon>Eukaryota</taxon>
        <taxon>Metazoa</taxon>
        <taxon>Chordata</taxon>
        <taxon>Craniata</taxon>
        <taxon>Vertebrata</taxon>
        <taxon>Euteleostomi</taxon>
        <taxon>Actinopterygii</taxon>
        <taxon>Neopterygii</taxon>
        <taxon>Teleostei</taxon>
        <taxon>Anguilliformes</taxon>
        <taxon>Anguillidae</taxon>
        <taxon>Anguilla</taxon>
    </lineage>
</organism>
<proteinExistence type="predicted"/>
<accession>A0A0E9Q9K9</accession>
<evidence type="ECO:0000313" key="1">
    <source>
        <dbReference type="EMBL" id="JAH13025.1"/>
    </source>
</evidence>
<reference evidence="1" key="1">
    <citation type="submission" date="2014-11" db="EMBL/GenBank/DDBJ databases">
        <authorList>
            <person name="Amaro Gonzalez C."/>
        </authorList>
    </citation>
    <scope>NUCLEOTIDE SEQUENCE</scope>
</reference>
<reference evidence="1" key="2">
    <citation type="journal article" date="2015" name="Fish Shellfish Immunol.">
        <title>Early steps in the European eel (Anguilla anguilla)-Vibrio vulnificus interaction in the gills: Role of the RtxA13 toxin.</title>
        <authorList>
            <person name="Callol A."/>
            <person name="Pajuelo D."/>
            <person name="Ebbesson L."/>
            <person name="Teles M."/>
            <person name="MacKenzie S."/>
            <person name="Amaro C."/>
        </authorList>
    </citation>
    <scope>NUCLEOTIDE SEQUENCE</scope>
</reference>
<name>A0A0E9Q9K9_ANGAN</name>
<sequence>MNYIFSINIYI</sequence>
<protein>
    <submittedName>
        <fullName evidence="1">Uncharacterized protein</fullName>
    </submittedName>
</protein>